<dbReference type="Pfam" id="PF00096">
    <property type="entry name" value="zf-C2H2"/>
    <property type="match status" value="3"/>
</dbReference>
<dbReference type="EMBL" id="HAEF01011107">
    <property type="protein sequence ID" value="SBR51678.1"/>
    <property type="molecule type" value="Transcribed_RNA"/>
</dbReference>
<feature type="compositionally biased region" description="Basic and acidic residues" evidence="11">
    <location>
        <begin position="276"/>
        <end position="299"/>
    </location>
</feature>
<feature type="domain" description="C2H2-type" evidence="12">
    <location>
        <begin position="528"/>
        <end position="555"/>
    </location>
</feature>
<dbReference type="PANTHER" id="PTHR24399:SF70">
    <property type="entry name" value="C2H2-TYPE DOMAIN-CONTAINING PROTEIN"/>
    <property type="match status" value="1"/>
</dbReference>
<keyword evidence="9" id="KW-0539">Nucleus</keyword>
<feature type="region of interest" description="Disordered" evidence="11">
    <location>
        <begin position="49"/>
        <end position="104"/>
    </location>
</feature>
<name>A0A1A8M4I0_9TELE</name>
<evidence type="ECO:0000256" key="10">
    <source>
        <dbReference type="PROSITE-ProRule" id="PRU00042"/>
    </source>
</evidence>
<keyword evidence="7" id="KW-0238">DNA-binding</keyword>
<dbReference type="AlphaFoldDB" id="A0A1A8M4I0"/>
<evidence type="ECO:0000256" key="9">
    <source>
        <dbReference type="ARBA" id="ARBA00023242"/>
    </source>
</evidence>
<dbReference type="GO" id="GO:0001227">
    <property type="term" value="F:DNA-binding transcription repressor activity, RNA polymerase II-specific"/>
    <property type="evidence" value="ECO:0007669"/>
    <property type="project" value="TreeGrafter"/>
</dbReference>
<evidence type="ECO:0000256" key="4">
    <source>
        <dbReference type="ARBA" id="ARBA00022771"/>
    </source>
</evidence>
<feature type="compositionally biased region" description="Basic and acidic residues" evidence="11">
    <location>
        <begin position="317"/>
        <end position="329"/>
    </location>
</feature>
<evidence type="ECO:0000259" key="12">
    <source>
        <dbReference type="PROSITE" id="PS50157"/>
    </source>
</evidence>
<feature type="region of interest" description="Disordered" evidence="11">
    <location>
        <begin position="232"/>
        <end position="329"/>
    </location>
</feature>
<dbReference type="PROSITE" id="PS00028">
    <property type="entry name" value="ZINC_FINGER_C2H2_1"/>
    <property type="match status" value="9"/>
</dbReference>
<dbReference type="GO" id="GO:0000978">
    <property type="term" value="F:RNA polymerase II cis-regulatory region sequence-specific DNA binding"/>
    <property type="evidence" value="ECO:0007669"/>
    <property type="project" value="TreeGrafter"/>
</dbReference>
<dbReference type="GO" id="GO:0005654">
    <property type="term" value="C:nucleoplasm"/>
    <property type="evidence" value="ECO:0007669"/>
    <property type="project" value="TreeGrafter"/>
</dbReference>
<proteinExistence type="predicted"/>
<keyword evidence="5" id="KW-0862">Zinc</keyword>
<feature type="non-terminal residue" evidence="13">
    <location>
        <position position="780"/>
    </location>
</feature>
<protein>
    <recommendedName>
        <fullName evidence="12">C2H2-type domain-containing protein</fullName>
    </recommendedName>
</protein>
<dbReference type="Pfam" id="PF00078">
    <property type="entry name" value="RVT_1"/>
    <property type="match status" value="1"/>
</dbReference>
<feature type="domain" description="C2H2-type" evidence="12">
    <location>
        <begin position="389"/>
        <end position="411"/>
    </location>
</feature>
<accession>A0A1A8M4I0</accession>
<dbReference type="FunFam" id="3.30.160.60:FF:000065">
    <property type="entry name" value="B-cell CLL/lymphoma 6, member B"/>
    <property type="match status" value="1"/>
</dbReference>
<reference evidence="13" key="2">
    <citation type="submission" date="2016-06" db="EMBL/GenBank/DDBJ databases">
        <title>The genome of a short-lived fish provides insights into sex chromosome evolution and the genetic control of aging.</title>
        <authorList>
            <person name="Reichwald K."/>
            <person name="Felder M."/>
            <person name="Petzold A."/>
            <person name="Koch P."/>
            <person name="Groth M."/>
            <person name="Platzer M."/>
        </authorList>
    </citation>
    <scope>NUCLEOTIDE SEQUENCE</scope>
    <source>
        <tissue evidence="13">Brain</tissue>
    </source>
</reference>
<evidence type="ECO:0000256" key="2">
    <source>
        <dbReference type="ARBA" id="ARBA00022723"/>
    </source>
</evidence>
<dbReference type="FunFam" id="3.30.160.60:FF:001289">
    <property type="entry name" value="Zinc finger protein 574"/>
    <property type="match status" value="1"/>
</dbReference>
<keyword evidence="3" id="KW-0677">Repeat</keyword>
<feature type="domain" description="C2H2-type" evidence="12">
    <location>
        <begin position="471"/>
        <end position="498"/>
    </location>
</feature>
<sequence length="780" mass="87328">MQSFVTERLASTSLEILAFVERIVAAYEAEASGFRREISLQRRQLELLQPRASTGLQTDTNQGSAEEEESHDPLKSLDPTGPSSSPPPAHPAAHRKPSRNQRTINLRVRVLEDSSISVLSKHVMKKSPVVSLKCPPGLQEVDFLHLLTSAVPQLAGDNKPFDVLTSDKRRGLQPLVLQTVTPEEIQKTLKSSGSVRSTVYVRVKTQPEPQEEIEEMETCEDARQASSFLQKVSSCEPEAGGELLLPGEGSVAPSGGGSEEDMCDVKGGDSGGESDSSGRLDWSGEGRMKPRLRTSEETKNGSSTPQAEGSHSFTGEVRGDEPKSEDLSVEHTWSQQEEVGGVCGESVEVLMEPFQREHRPDDCPVCGETFTSVLSLNEHVAAHSGEKPHLCEFCHATFALKESLEDHQRLHELGHTCPTCQKVFELEVQLKSHLTTHHKRKLFLCGICGRFMCDKRSLSRHKMTHSAERPHSCQTCGRGFKLSTTLRQHEKIHTNRQKTYLCDICCKMFHTSIQLSIHMRSHTNEKPYHCVQCGKGFSTKDPLKNHMRIHTGEKPYSCSHCDWAFKRKSNLDEHLRTHTGAKPHVCGICGKKCARKTYLNIHMRTHNGERPYRCTGSVLGPLLFSLYLLPLGSILRKHGIAFHLYADDCQIYVSLKKKGRNLIQPLLQCLDDIKAWMSVNFLKFNDKKTEVMIFGSPTETPNVFVDSLAQFVKPTVTNLGVKVDCDLKFEHQIKAVVKSGFFHLRQLAKIKPILSRQHFETVIHAFVTTRLDYCNALYIG</sequence>
<dbReference type="PROSITE" id="PS50157">
    <property type="entry name" value="ZINC_FINGER_C2H2_2"/>
    <property type="match status" value="9"/>
</dbReference>
<evidence type="ECO:0000256" key="11">
    <source>
        <dbReference type="SAM" id="MobiDB-lite"/>
    </source>
</evidence>
<reference evidence="13" key="1">
    <citation type="submission" date="2016-05" db="EMBL/GenBank/DDBJ databases">
        <authorList>
            <person name="Lavstsen T."/>
            <person name="Jespersen J.S."/>
        </authorList>
    </citation>
    <scope>NUCLEOTIDE SEQUENCE</scope>
    <source>
        <tissue evidence="13">Brain</tissue>
    </source>
</reference>
<comment type="subcellular location">
    <subcellularLocation>
        <location evidence="1">Nucleus</location>
    </subcellularLocation>
</comment>
<dbReference type="FunFam" id="3.30.160.60:FF:002343">
    <property type="entry name" value="Zinc finger protein 33A"/>
    <property type="match status" value="1"/>
</dbReference>
<dbReference type="InterPro" id="IPR000477">
    <property type="entry name" value="RT_dom"/>
</dbReference>
<evidence type="ECO:0000256" key="3">
    <source>
        <dbReference type="ARBA" id="ARBA00022737"/>
    </source>
</evidence>
<keyword evidence="2" id="KW-0479">Metal-binding</keyword>
<feature type="domain" description="C2H2-type" evidence="12">
    <location>
        <begin position="361"/>
        <end position="388"/>
    </location>
</feature>
<dbReference type="GO" id="GO:0008270">
    <property type="term" value="F:zinc ion binding"/>
    <property type="evidence" value="ECO:0007669"/>
    <property type="project" value="UniProtKB-KW"/>
</dbReference>
<evidence type="ECO:0000256" key="6">
    <source>
        <dbReference type="ARBA" id="ARBA00023015"/>
    </source>
</evidence>
<evidence type="ECO:0000256" key="1">
    <source>
        <dbReference type="ARBA" id="ARBA00004123"/>
    </source>
</evidence>
<dbReference type="FunFam" id="3.30.160.60:FF:000303">
    <property type="entry name" value="Zinc finger protein 41"/>
    <property type="match status" value="1"/>
</dbReference>
<dbReference type="InterPro" id="IPR013087">
    <property type="entry name" value="Znf_C2H2_type"/>
</dbReference>
<dbReference type="InterPro" id="IPR036236">
    <property type="entry name" value="Znf_C2H2_sf"/>
</dbReference>
<feature type="compositionally biased region" description="Polar residues" evidence="11">
    <location>
        <begin position="300"/>
        <end position="313"/>
    </location>
</feature>
<feature type="compositionally biased region" description="Low complexity" evidence="11">
    <location>
        <begin position="236"/>
        <end position="249"/>
    </location>
</feature>
<dbReference type="FunFam" id="3.30.160.60:FF:000912">
    <property type="entry name" value="Zinc finger protein 660"/>
    <property type="match status" value="1"/>
</dbReference>
<feature type="domain" description="C2H2-type" evidence="12">
    <location>
        <begin position="443"/>
        <end position="470"/>
    </location>
</feature>
<feature type="domain" description="C2H2-type" evidence="12">
    <location>
        <begin position="415"/>
        <end position="442"/>
    </location>
</feature>
<feature type="domain" description="C2H2-type" evidence="12">
    <location>
        <begin position="584"/>
        <end position="611"/>
    </location>
</feature>
<dbReference type="PANTHER" id="PTHR24399">
    <property type="entry name" value="ZINC FINGER AND BTB DOMAIN-CONTAINING"/>
    <property type="match status" value="1"/>
</dbReference>
<dbReference type="Gene3D" id="3.30.160.60">
    <property type="entry name" value="Classic Zinc Finger"/>
    <property type="match status" value="8"/>
</dbReference>
<keyword evidence="4 10" id="KW-0863">Zinc-finger</keyword>
<evidence type="ECO:0000256" key="7">
    <source>
        <dbReference type="ARBA" id="ARBA00023125"/>
    </source>
</evidence>
<evidence type="ECO:0000256" key="5">
    <source>
        <dbReference type="ARBA" id="ARBA00022833"/>
    </source>
</evidence>
<feature type="domain" description="C2H2-type" evidence="12">
    <location>
        <begin position="500"/>
        <end position="527"/>
    </location>
</feature>
<keyword evidence="6" id="KW-0805">Transcription regulation</keyword>
<dbReference type="SUPFAM" id="SSF57667">
    <property type="entry name" value="beta-beta-alpha zinc fingers"/>
    <property type="match status" value="5"/>
</dbReference>
<feature type="compositionally biased region" description="Polar residues" evidence="11">
    <location>
        <begin position="51"/>
        <end position="64"/>
    </location>
</feature>
<dbReference type="SMART" id="SM00355">
    <property type="entry name" value="ZnF_C2H2"/>
    <property type="match status" value="9"/>
</dbReference>
<organism evidence="13">
    <name type="scientific">Nothobranchius pienaari</name>
    <dbReference type="NCBI Taxonomy" id="704102"/>
    <lineage>
        <taxon>Eukaryota</taxon>
        <taxon>Metazoa</taxon>
        <taxon>Chordata</taxon>
        <taxon>Craniata</taxon>
        <taxon>Vertebrata</taxon>
        <taxon>Euteleostomi</taxon>
        <taxon>Actinopterygii</taxon>
        <taxon>Neopterygii</taxon>
        <taxon>Teleostei</taxon>
        <taxon>Neoteleostei</taxon>
        <taxon>Acanthomorphata</taxon>
        <taxon>Ovalentaria</taxon>
        <taxon>Atherinomorphae</taxon>
        <taxon>Cyprinodontiformes</taxon>
        <taxon>Nothobranchiidae</taxon>
        <taxon>Nothobranchius</taxon>
    </lineage>
</organism>
<feature type="domain" description="C2H2-type" evidence="12">
    <location>
        <begin position="556"/>
        <end position="583"/>
    </location>
</feature>
<evidence type="ECO:0000313" key="13">
    <source>
        <dbReference type="EMBL" id="SBR51678.1"/>
    </source>
</evidence>
<evidence type="ECO:0000256" key="8">
    <source>
        <dbReference type="ARBA" id="ARBA00023163"/>
    </source>
</evidence>
<gene>
    <name evidence="13" type="primary">Nfu_g_1_003082</name>
</gene>
<keyword evidence="8" id="KW-0804">Transcription</keyword>